<dbReference type="Proteomes" id="UP001172673">
    <property type="component" value="Unassembled WGS sequence"/>
</dbReference>
<organism evidence="2 3">
    <name type="scientific">Cladophialophora chaetospira</name>
    <dbReference type="NCBI Taxonomy" id="386627"/>
    <lineage>
        <taxon>Eukaryota</taxon>
        <taxon>Fungi</taxon>
        <taxon>Dikarya</taxon>
        <taxon>Ascomycota</taxon>
        <taxon>Pezizomycotina</taxon>
        <taxon>Eurotiomycetes</taxon>
        <taxon>Chaetothyriomycetidae</taxon>
        <taxon>Chaetothyriales</taxon>
        <taxon>Herpotrichiellaceae</taxon>
        <taxon>Cladophialophora</taxon>
    </lineage>
</organism>
<proteinExistence type="predicted"/>
<comment type="caution">
    <text evidence="2">The sequence shown here is derived from an EMBL/GenBank/DDBJ whole genome shotgun (WGS) entry which is preliminary data.</text>
</comment>
<feature type="compositionally biased region" description="Basic and acidic residues" evidence="1">
    <location>
        <begin position="394"/>
        <end position="404"/>
    </location>
</feature>
<keyword evidence="3" id="KW-1185">Reference proteome</keyword>
<reference evidence="2" key="1">
    <citation type="submission" date="2022-10" db="EMBL/GenBank/DDBJ databases">
        <title>Culturing micro-colonial fungi from biological soil crusts in the Mojave desert and describing Neophaeococcomyces mojavensis, and introducing the new genera and species Taxawa tesnikishii.</title>
        <authorList>
            <person name="Kurbessoian T."/>
            <person name="Stajich J.E."/>
        </authorList>
    </citation>
    <scope>NUCLEOTIDE SEQUENCE</scope>
    <source>
        <strain evidence="2">TK_41</strain>
    </source>
</reference>
<accession>A0AA38XDG7</accession>
<sequence length="423" mass="46973">MGGIVLPDDKPYGLTTAQIFLPPVPCSSAGCDCGECVQEDDYAHENEGTVVEEYNAPDERQVPPRRNCDAISRDAEFVVTFMDEDLRRFSRVVRLADHQDGSSEGQRTSWKAAYVNLDHNWALIDMEGLPAEFFVNTISLPPDFEWEDDDDESRSLAHPNLLPITKINPFTPHGPMGLTMYDTPPRLLISTPRFVITATKPANFYYYSYLAGTNFQSRKNTIVCPYGNGIDYEYGDNGSWVVNPETGEFPLALPAGMIIENIRRTMDVEVVKLPKPPRPNRVNTTNSESETETSDAVVPDASPGLQDSDSYTDSDSESEESSLAENSDAPLPDEETREIARRLRRTFRSGLAAGRQEMLREFGGRLRELEGSRDTAADVVSVEGDGVVDEDAETERSVPGEDGGRAQTEVEMLEPEESVALWL</sequence>
<feature type="compositionally biased region" description="Acidic residues" evidence="1">
    <location>
        <begin position="310"/>
        <end position="322"/>
    </location>
</feature>
<dbReference type="EMBL" id="JAPDRK010000006">
    <property type="protein sequence ID" value="KAJ9611334.1"/>
    <property type="molecule type" value="Genomic_DNA"/>
</dbReference>
<evidence type="ECO:0000256" key="1">
    <source>
        <dbReference type="SAM" id="MobiDB-lite"/>
    </source>
</evidence>
<name>A0AA38XDG7_9EURO</name>
<gene>
    <name evidence="2" type="ORF">H2200_004518</name>
</gene>
<dbReference type="AlphaFoldDB" id="A0AA38XDG7"/>
<evidence type="ECO:0000313" key="2">
    <source>
        <dbReference type="EMBL" id="KAJ9611334.1"/>
    </source>
</evidence>
<feature type="region of interest" description="Disordered" evidence="1">
    <location>
        <begin position="270"/>
        <end position="335"/>
    </location>
</feature>
<evidence type="ECO:0000313" key="3">
    <source>
        <dbReference type="Proteomes" id="UP001172673"/>
    </source>
</evidence>
<feature type="region of interest" description="Disordered" evidence="1">
    <location>
        <begin position="390"/>
        <end position="423"/>
    </location>
</feature>
<protein>
    <submittedName>
        <fullName evidence="2">Uncharacterized protein</fullName>
    </submittedName>
</protein>